<dbReference type="EMBL" id="CAJVPY010001239">
    <property type="protein sequence ID" value="CAG8513362.1"/>
    <property type="molecule type" value="Genomic_DNA"/>
</dbReference>
<keyword evidence="6" id="KW-1185">Reference proteome</keyword>
<organism evidence="5 6">
    <name type="scientific">Dentiscutata erythropus</name>
    <dbReference type="NCBI Taxonomy" id="1348616"/>
    <lineage>
        <taxon>Eukaryota</taxon>
        <taxon>Fungi</taxon>
        <taxon>Fungi incertae sedis</taxon>
        <taxon>Mucoromycota</taxon>
        <taxon>Glomeromycotina</taxon>
        <taxon>Glomeromycetes</taxon>
        <taxon>Diversisporales</taxon>
        <taxon>Gigasporaceae</taxon>
        <taxon>Dentiscutata</taxon>
    </lineage>
</organism>
<evidence type="ECO:0000256" key="2">
    <source>
        <dbReference type="ARBA" id="ARBA00004613"/>
    </source>
</evidence>
<proteinExistence type="predicted"/>
<dbReference type="InterPro" id="IPR045379">
    <property type="entry name" value="Crinkler_N"/>
</dbReference>
<evidence type="ECO:0000256" key="1">
    <source>
        <dbReference type="ARBA" id="ARBA00004340"/>
    </source>
</evidence>
<dbReference type="Pfam" id="PF20147">
    <property type="entry name" value="Crinkler"/>
    <property type="match status" value="1"/>
</dbReference>
<evidence type="ECO:0000259" key="4">
    <source>
        <dbReference type="Pfam" id="PF20147"/>
    </source>
</evidence>
<dbReference type="GO" id="GO:0043657">
    <property type="term" value="C:host cell"/>
    <property type="evidence" value="ECO:0007669"/>
    <property type="project" value="UniProtKB-SubCell"/>
</dbReference>
<comment type="subcellular location">
    <subcellularLocation>
        <location evidence="1">Host cell</location>
    </subcellularLocation>
    <subcellularLocation>
        <location evidence="2">Secreted</location>
    </subcellularLocation>
</comment>
<comment type="caution">
    <text evidence="5">The sequence shown here is derived from an EMBL/GenBank/DDBJ whole genome shotgun (WGS) entry which is preliminary data.</text>
</comment>
<dbReference type="Proteomes" id="UP000789405">
    <property type="component" value="Unassembled WGS sequence"/>
</dbReference>
<feature type="domain" description="Crinkler effector protein N-terminal" evidence="4">
    <location>
        <begin position="3"/>
        <end position="67"/>
    </location>
</feature>
<dbReference type="GO" id="GO:0005576">
    <property type="term" value="C:extracellular region"/>
    <property type="evidence" value="ECO:0007669"/>
    <property type="project" value="UniProtKB-SubCell"/>
</dbReference>
<dbReference type="AlphaFoldDB" id="A0A9N9F6V7"/>
<protein>
    <submittedName>
        <fullName evidence="5">22858_t:CDS:1</fullName>
    </submittedName>
</protein>
<gene>
    <name evidence="5" type="ORF">DERYTH_LOCUS3499</name>
</gene>
<keyword evidence="3" id="KW-0964">Secreted</keyword>
<accession>A0A9N9F6V7</accession>
<name>A0A9N9F6V7_9GLOM</name>
<dbReference type="OrthoDB" id="2304312at2759"/>
<reference evidence="5" key="1">
    <citation type="submission" date="2021-06" db="EMBL/GenBank/DDBJ databases">
        <authorList>
            <person name="Kallberg Y."/>
            <person name="Tangrot J."/>
            <person name="Rosling A."/>
        </authorList>
    </citation>
    <scope>NUCLEOTIDE SEQUENCE</scope>
    <source>
        <strain evidence="5">MA453B</strain>
    </source>
</reference>
<evidence type="ECO:0000313" key="5">
    <source>
        <dbReference type="EMBL" id="CAG8513362.1"/>
    </source>
</evidence>
<sequence>MSITFLCLVQGEPITQAFAIDINSNMLISYLKKAIKSELYPQFDNVPFKDIKLWKVEIPKWVMSTKNEDWTIGLQQVILAMNNS</sequence>
<evidence type="ECO:0000256" key="3">
    <source>
        <dbReference type="ARBA" id="ARBA00022525"/>
    </source>
</evidence>
<evidence type="ECO:0000313" key="6">
    <source>
        <dbReference type="Proteomes" id="UP000789405"/>
    </source>
</evidence>